<name>A0A644Z4M2_9ZZZZ</name>
<organism evidence="1">
    <name type="scientific">bioreactor metagenome</name>
    <dbReference type="NCBI Taxonomy" id="1076179"/>
    <lineage>
        <taxon>unclassified sequences</taxon>
        <taxon>metagenomes</taxon>
        <taxon>ecological metagenomes</taxon>
    </lineage>
</organism>
<reference evidence="1" key="1">
    <citation type="submission" date="2019-08" db="EMBL/GenBank/DDBJ databases">
        <authorList>
            <person name="Kucharzyk K."/>
            <person name="Murdoch R.W."/>
            <person name="Higgins S."/>
            <person name="Loffler F."/>
        </authorList>
    </citation>
    <scope>NUCLEOTIDE SEQUENCE</scope>
</reference>
<proteinExistence type="predicted"/>
<evidence type="ECO:0000313" key="1">
    <source>
        <dbReference type="EMBL" id="MPM33663.1"/>
    </source>
</evidence>
<sequence length="212" mass="22710">MLAVLHDRHPAAELLREGVQDIPLGEGVVLSVEDGGGAVPDVHRVGPHILIILPREGLAEGCGNLFFLPEPFFGHARPPHHVPDEPFHIQHRGEEETLPENNVPPCDQAEIGAEAAGIQGDAAAGTLHRLMYRLEVADAVLHGAGAGIVRAVAVFGQVEGKDPVSPGDHLPGQHLRFFFLGAFAVDVEKQPVGWCSEEQRRNGADGLFFGNH</sequence>
<accession>A0A644Z4M2</accession>
<protein>
    <submittedName>
        <fullName evidence="1">Uncharacterized protein</fullName>
    </submittedName>
</protein>
<comment type="caution">
    <text evidence="1">The sequence shown here is derived from an EMBL/GenBank/DDBJ whole genome shotgun (WGS) entry which is preliminary data.</text>
</comment>
<gene>
    <name evidence="1" type="ORF">SDC9_80240</name>
</gene>
<dbReference type="EMBL" id="VSSQ01006723">
    <property type="protein sequence ID" value="MPM33663.1"/>
    <property type="molecule type" value="Genomic_DNA"/>
</dbReference>
<dbReference type="AlphaFoldDB" id="A0A644Z4M2"/>